<proteinExistence type="predicted"/>
<dbReference type="Proteomes" id="UP001212997">
    <property type="component" value="Unassembled WGS sequence"/>
</dbReference>
<keyword evidence="2" id="KW-1185">Reference proteome</keyword>
<evidence type="ECO:0000313" key="2">
    <source>
        <dbReference type="Proteomes" id="UP001212997"/>
    </source>
</evidence>
<name>A0AAD5V693_9APHY</name>
<comment type="caution">
    <text evidence="1">The sequence shown here is derived from an EMBL/GenBank/DDBJ whole genome shotgun (WGS) entry which is preliminary data.</text>
</comment>
<sequence length="86" mass="9459">MKTFPLEADPRHSSHSYNVQSHLAFQALASHSDLSSILASSLSPSDRPRDLSIKPSLIPGFLNIQYSPRSSLFCCSLGNEKTEDQP</sequence>
<dbReference type="AlphaFoldDB" id="A0AAD5V693"/>
<dbReference type="EMBL" id="JANAWD010000222">
    <property type="protein sequence ID" value="KAJ3483574.1"/>
    <property type="molecule type" value="Genomic_DNA"/>
</dbReference>
<evidence type="ECO:0000313" key="1">
    <source>
        <dbReference type="EMBL" id="KAJ3483574.1"/>
    </source>
</evidence>
<accession>A0AAD5V693</accession>
<gene>
    <name evidence="1" type="ORF">NLI96_g6207</name>
</gene>
<reference evidence="1" key="1">
    <citation type="submission" date="2022-07" db="EMBL/GenBank/DDBJ databases">
        <title>Genome Sequence of Physisporinus lineatus.</title>
        <authorList>
            <person name="Buettner E."/>
        </authorList>
    </citation>
    <scope>NUCLEOTIDE SEQUENCE</scope>
    <source>
        <strain evidence="1">VT162</strain>
    </source>
</reference>
<protein>
    <submittedName>
        <fullName evidence="1">Uncharacterized protein</fullName>
    </submittedName>
</protein>
<organism evidence="1 2">
    <name type="scientific">Meripilus lineatus</name>
    <dbReference type="NCBI Taxonomy" id="2056292"/>
    <lineage>
        <taxon>Eukaryota</taxon>
        <taxon>Fungi</taxon>
        <taxon>Dikarya</taxon>
        <taxon>Basidiomycota</taxon>
        <taxon>Agaricomycotina</taxon>
        <taxon>Agaricomycetes</taxon>
        <taxon>Polyporales</taxon>
        <taxon>Meripilaceae</taxon>
        <taxon>Meripilus</taxon>
    </lineage>
</organism>